<accession>A0A062U2X9</accession>
<dbReference type="InterPro" id="IPR018490">
    <property type="entry name" value="cNMP-bd_dom_sf"/>
</dbReference>
<dbReference type="CDD" id="cd07205">
    <property type="entry name" value="Pat_PNPLA6_PNPLA7_NTE1_like"/>
    <property type="match status" value="1"/>
</dbReference>
<evidence type="ECO:0000256" key="1">
    <source>
        <dbReference type="ARBA" id="ARBA00004370"/>
    </source>
</evidence>
<organism evidence="10 11">
    <name type="scientific">Hyphomonas pacifica</name>
    <dbReference type="NCBI Taxonomy" id="1280941"/>
    <lineage>
        <taxon>Bacteria</taxon>
        <taxon>Pseudomonadati</taxon>
        <taxon>Pseudomonadota</taxon>
        <taxon>Alphaproteobacteria</taxon>
        <taxon>Hyphomonadales</taxon>
        <taxon>Hyphomonadaceae</taxon>
        <taxon>Hyphomonas</taxon>
    </lineage>
</organism>
<keyword evidence="8" id="KW-0472">Membrane</keyword>
<dbReference type="SUPFAM" id="SSF51206">
    <property type="entry name" value="cAMP-binding domain-like"/>
    <property type="match status" value="1"/>
</dbReference>
<dbReference type="InterPro" id="IPR056556">
    <property type="entry name" value="NTE1_P-loop_dom"/>
</dbReference>
<keyword evidence="4 9" id="KW-0378">Hydrolase</keyword>
<keyword evidence="11" id="KW-1185">Reference proteome</keyword>
<comment type="subcellular location">
    <subcellularLocation>
        <location evidence="1">Membrane</location>
    </subcellularLocation>
</comment>
<dbReference type="PROSITE" id="PS50042">
    <property type="entry name" value="CNMP_BINDING_3"/>
    <property type="match status" value="1"/>
</dbReference>
<feature type="active site" description="Nucleophile" evidence="9">
    <location>
        <position position="359"/>
    </location>
</feature>
<dbReference type="Pfam" id="PF00027">
    <property type="entry name" value="cNMP_binding"/>
    <property type="match status" value="1"/>
</dbReference>
<dbReference type="GO" id="GO:0016020">
    <property type="term" value="C:membrane"/>
    <property type="evidence" value="ECO:0007669"/>
    <property type="project" value="UniProtKB-SubCell"/>
</dbReference>
<dbReference type="Gene3D" id="2.60.120.10">
    <property type="entry name" value="Jelly Rolls"/>
    <property type="match status" value="1"/>
</dbReference>
<evidence type="ECO:0000256" key="3">
    <source>
        <dbReference type="ARBA" id="ARBA00022692"/>
    </source>
</evidence>
<evidence type="ECO:0000256" key="8">
    <source>
        <dbReference type="ARBA" id="ARBA00023136"/>
    </source>
</evidence>
<name>A0A062U2X9_9PROT</name>
<comment type="similarity">
    <text evidence="2">Belongs to the NTE family.</text>
</comment>
<evidence type="ECO:0000256" key="9">
    <source>
        <dbReference type="PROSITE-ProRule" id="PRU01161"/>
    </source>
</evidence>
<dbReference type="GO" id="GO:0016042">
    <property type="term" value="P:lipid catabolic process"/>
    <property type="evidence" value="ECO:0007669"/>
    <property type="project" value="UniProtKB-UniRule"/>
</dbReference>
<evidence type="ECO:0000256" key="6">
    <source>
        <dbReference type="ARBA" id="ARBA00022989"/>
    </source>
</evidence>
<dbReference type="eggNOG" id="COG0664">
    <property type="taxonomic scope" value="Bacteria"/>
</dbReference>
<protein>
    <submittedName>
        <fullName evidence="10">Uncharacterized protein</fullName>
    </submittedName>
</protein>
<dbReference type="CDD" id="cd00038">
    <property type="entry name" value="CAP_ED"/>
    <property type="match status" value="1"/>
</dbReference>
<dbReference type="AlphaFoldDB" id="A0A062U2X9"/>
<dbReference type="PROSITE" id="PS51635">
    <property type="entry name" value="PNPLA"/>
    <property type="match status" value="1"/>
</dbReference>
<keyword evidence="5 9" id="KW-0442">Lipid degradation</keyword>
<dbReference type="EMBL" id="AWFB01000034">
    <property type="protein sequence ID" value="RAN32298.1"/>
    <property type="molecule type" value="Genomic_DNA"/>
</dbReference>
<feature type="short sequence motif" description="GXSXG" evidence="9">
    <location>
        <begin position="357"/>
        <end position="361"/>
    </location>
</feature>
<dbReference type="STRING" id="1280941.HY2_09645"/>
<evidence type="ECO:0000313" key="11">
    <source>
        <dbReference type="Proteomes" id="UP000249123"/>
    </source>
</evidence>
<dbReference type="Pfam" id="PF24179">
    <property type="entry name" value="NTE_Ploop"/>
    <property type="match status" value="1"/>
</dbReference>
<dbReference type="PANTHER" id="PTHR14226:SF29">
    <property type="entry name" value="NEUROPATHY TARGET ESTERASE SWS"/>
    <property type="match status" value="1"/>
</dbReference>
<dbReference type="InterPro" id="IPR014710">
    <property type="entry name" value="RmlC-like_jellyroll"/>
</dbReference>
<feature type="short sequence motif" description="DGA/G" evidence="9">
    <location>
        <begin position="473"/>
        <end position="475"/>
    </location>
</feature>
<dbReference type="Proteomes" id="UP000249123">
    <property type="component" value="Unassembled WGS sequence"/>
</dbReference>
<evidence type="ECO:0000313" key="10">
    <source>
        <dbReference type="EMBL" id="RAN32298.1"/>
    </source>
</evidence>
<dbReference type="InterPro" id="IPR000595">
    <property type="entry name" value="cNMP-bd_dom"/>
</dbReference>
<reference evidence="10 11" key="1">
    <citation type="submission" date="2013-04" db="EMBL/GenBank/DDBJ databases">
        <title>Hyphomonas sp. T24B3 Genome Sequencing.</title>
        <authorList>
            <person name="Lai Q."/>
            <person name="Shao Z."/>
        </authorList>
    </citation>
    <scope>NUCLEOTIDE SEQUENCE [LARGE SCALE GENOMIC DNA]</scope>
    <source>
        <strain evidence="10 11">T24B3</strain>
    </source>
</reference>
<keyword evidence="3" id="KW-0812">Transmembrane</keyword>
<dbReference type="SMART" id="SM00100">
    <property type="entry name" value="cNMP"/>
    <property type="match status" value="1"/>
</dbReference>
<comment type="caution">
    <text evidence="10">The sequence shown here is derived from an EMBL/GenBank/DDBJ whole genome shotgun (WGS) entry which is preliminary data.</text>
</comment>
<keyword evidence="7 9" id="KW-0443">Lipid metabolism</keyword>
<dbReference type="RefSeq" id="WP_034824883.1">
    <property type="nucleotide sequence ID" value="NZ_AWFA01000008.1"/>
</dbReference>
<evidence type="ECO:0000256" key="2">
    <source>
        <dbReference type="ARBA" id="ARBA00006636"/>
    </source>
</evidence>
<evidence type="ECO:0000256" key="4">
    <source>
        <dbReference type="ARBA" id="ARBA00022801"/>
    </source>
</evidence>
<dbReference type="InterPro" id="IPR002641">
    <property type="entry name" value="PNPLA_dom"/>
</dbReference>
<evidence type="ECO:0000256" key="5">
    <source>
        <dbReference type="ARBA" id="ARBA00022963"/>
    </source>
</evidence>
<dbReference type="InterPro" id="IPR016035">
    <property type="entry name" value="Acyl_Trfase/lysoPLipase"/>
</dbReference>
<feature type="active site" description="Proton acceptor" evidence="9">
    <location>
        <position position="473"/>
    </location>
</feature>
<keyword evidence="6" id="KW-1133">Transmembrane helix</keyword>
<dbReference type="GO" id="GO:0004622">
    <property type="term" value="F:phosphatidylcholine lysophospholipase activity"/>
    <property type="evidence" value="ECO:0007669"/>
    <property type="project" value="UniProtKB-ARBA"/>
</dbReference>
<dbReference type="Pfam" id="PF01734">
    <property type="entry name" value="Patatin"/>
    <property type="match status" value="1"/>
</dbReference>
<dbReference type="Gene3D" id="3.40.1090.10">
    <property type="entry name" value="Cytosolic phospholipase A2 catalytic domain"/>
    <property type="match status" value="2"/>
</dbReference>
<sequence length="598" mass="64912">MGMFWDMGIDITPRLQAISFLKDVPGRAMKAAGKETIWFSIPAGKPLFLAGEPADTLYFVMSGTLGIFRQGPHGKTEFIGHIRSGEPAGEMSLFQGGIDLTGDGLPNDAPHNSSVYAIRDTEVVGVSRKGWDRMVRAEPELLESMIRIILTRLGKPMERVASAAPKVFALVATSPTIDLSLRARALKQACDRLGKKCIIVTERQGDEKPAAYFDELEQAHDVVILVSSIGDNAWYRLSTRQADRIWVVGRADAHPSNPLMPDDESPARTLKLVDVVLLHHAEDRPGAPPSRWLSAAGGSRIFHWGGMEGKDCNRLARIMCGVSIGLILSGGGARAYSHIGVVKALRELGIPIDFAGGASMGSVVAACVAMGWSNEEIERRIRKAFVDSNPLGDYHLPVVGMVKGARVNNRLKEHFGDVDICDLKVPFFCTSTNLTSGSSRIHRTGLLRDALRATISLPGILPPVVDGKDVLVDGAVLNNFPADVMRDLHRGLVIGSDVTRQPDNMDVEEFANPPSFFQWVFKNGFSSAPPIAGLLMRAATIRADTQFGHDMTDVLILPDMADVQLRDWKIYDDAVQAGYDATINAMKDKNITAISGAA</sequence>
<dbReference type="PANTHER" id="PTHR14226">
    <property type="entry name" value="NEUROPATHY TARGET ESTERASE/SWISS CHEESE D.MELANOGASTER"/>
    <property type="match status" value="1"/>
</dbReference>
<dbReference type="SUPFAM" id="SSF52151">
    <property type="entry name" value="FabD/lysophospholipase-like"/>
    <property type="match status" value="1"/>
</dbReference>
<gene>
    <name evidence="10" type="ORF">HY3_02950</name>
</gene>
<comment type="caution">
    <text evidence="9">Lacks conserved residue(s) required for the propagation of feature annotation.</text>
</comment>
<dbReference type="InterPro" id="IPR050301">
    <property type="entry name" value="NTE"/>
</dbReference>
<dbReference type="eggNOG" id="COG1752">
    <property type="taxonomic scope" value="Bacteria"/>
</dbReference>
<proteinExistence type="inferred from homology"/>
<evidence type="ECO:0000256" key="7">
    <source>
        <dbReference type="ARBA" id="ARBA00023098"/>
    </source>
</evidence>